<dbReference type="NCBIfam" id="NF033788">
    <property type="entry name" value="HTH_metalloreg"/>
    <property type="match status" value="1"/>
</dbReference>
<proteinExistence type="predicted"/>
<dbReference type="AlphaFoldDB" id="A0A5D0MPN2"/>
<dbReference type="Gene3D" id="1.10.10.10">
    <property type="entry name" value="Winged helix-like DNA-binding domain superfamily/Winged helix DNA-binding domain"/>
    <property type="match status" value="1"/>
</dbReference>
<dbReference type="PRINTS" id="PR00778">
    <property type="entry name" value="HTHARSR"/>
</dbReference>
<dbReference type="EMBL" id="VSIV01000059">
    <property type="protein sequence ID" value="TYB34432.1"/>
    <property type="molecule type" value="Genomic_DNA"/>
</dbReference>
<organism evidence="5 6">
    <name type="scientific">Flexistipes sinusarabici</name>
    <dbReference type="NCBI Taxonomy" id="2352"/>
    <lineage>
        <taxon>Bacteria</taxon>
        <taxon>Pseudomonadati</taxon>
        <taxon>Deferribacterota</taxon>
        <taxon>Deferribacteres</taxon>
        <taxon>Deferribacterales</taxon>
        <taxon>Flexistipitaceae</taxon>
        <taxon>Flexistipes</taxon>
    </lineage>
</organism>
<reference evidence="5 6" key="1">
    <citation type="submission" date="2019-08" db="EMBL/GenBank/DDBJ databases">
        <title>Genomic characterization of a novel candidate phylum (ARYD3) from a high temperature, high salinity tertiary oil reservoir in north central Oklahoma, USA.</title>
        <authorList>
            <person name="Youssef N.H."/>
            <person name="Yadav A."/>
            <person name="Elshahed M.S."/>
        </authorList>
    </citation>
    <scope>NUCLEOTIDE SEQUENCE [LARGE SCALE GENOMIC DNA]</scope>
    <source>
        <strain evidence="5">ARYD1</strain>
    </source>
</reference>
<keyword evidence="1" id="KW-0805">Transcription regulation</keyword>
<name>A0A5D0MPN2_FLESI</name>
<dbReference type="PANTHER" id="PTHR43132:SF2">
    <property type="entry name" value="ARSENICAL RESISTANCE OPERON REPRESSOR ARSR-RELATED"/>
    <property type="match status" value="1"/>
</dbReference>
<evidence type="ECO:0000313" key="6">
    <source>
        <dbReference type="Proteomes" id="UP000323337"/>
    </source>
</evidence>
<dbReference type="SMART" id="SM00418">
    <property type="entry name" value="HTH_ARSR"/>
    <property type="match status" value="1"/>
</dbReference>
<dbReference type="PANTHER" id="PTHR43132">
    <property type="entry name" value="ARSENICAL RESISTANCE OPERON REPRESSOR ARSR-RELATED"/>
    <property type="match status" value="1"/>
</dbReference>
<keyword evidence="3" id="KW-0804">Transcription</keyword>
<dbReference type="GO" id="GO:0003700">
    <property type="term" value="F:DNA-binding transcription factor activity"/>
    <property type="evidence" value="ECO:0007669"/>
    <property type="project" value="InterPro"/>
</dbReference>
<evidence type="ECO:0000259" key="4">
    <source>
        <dbReference type="PROSITE" id="PS50987"/>
    </source>
</evidence>
<dbReference type="SUPFAM" id="SSF46785">
    <property type="entry name" value="Winged helix' DNA-binding domain"/>
    <property type="match status" value="1"/>
</dbReference>
<dbReference type="InterPro" id="IPR036388">
    <property type="entry name" value="WH-like_DNA-bd_sf"/>
</dbReference>
<dbReference type="InterPro" id="IPR001845">
    <property type="entry name" value="HTH_ArsR_DNA-bd_dom"/>
</dbReference>
<dbReference type="CDD" id="cd00090">
    <property type="entry name" value="HTH_ARSR"/>
    <property type="match status" value="1"/>
</dbReference>
<gene>
    <name evidence="5" type="ORF">FXF49_02375</name>
</gene>
<dbReference type="InterPro" id="IPR036390">
    <property type="entry name" value="WH_DNA-bd_sf"/>
</dbReference>
<dbReference type="PROSITE" id="PS50987">
    <property type="entry name" value="HTH_ARSR_2"/>
    <property type="match status" value="1"/>
</dbReference>
<dbReference type="GO" id="GO:0003677">
    <property type="term" value="F:DNA binding"/>
    <property type="evidence" value="ECO:0007669"/>
    <property type="project" value="UniProtKB-KW"/>
</dbReference>
<dbReference type="InterPro" id="IPR011991">
    <property type="entry name" value="ArsR-like_HTH"/>
</dbReference>
<evidence type="ECO:0000313" key="5">
    <source>
        <dbReference type="EMBL" id="TYB34432.1"/>
    </source>
</evidence>
<dbReference type="RefSeq" id="WP_303700314.1">
    <property type="nucleotide sequence ID" value="NZ_VSIV01000059.1"/>
</dbReference>
<evidence type="ECO:0000256" key="3">
    <source>
        <dbReference type="ARBA" id="ARBA00023163"/>
    </source>
</evidence>
<evidence type="ECO:0000256" key="1">
    <source>
        <dbReference type="ARBA" id="ARBA00023015"/>
    </source>
</evidence>
<feature type="domain" description="HTH arsR-type" evidence="4">
    <location>
        <begin position="1"/>
        <end position="87"/>
    </location>
</feature>
<accession>A0A5D0MPN2</accession>
<dbReference type="Pfam" id="PF01022">
    <property type="entry name" value="HTH_5"/>
    <property type="match status" value="1"/>
</dbReference>
<sequence>MLEEYANKFKAIGHPVRLRIVMGLAKKECNVTKICEGLGLPQATISRHLALLRNLGIVEGVRDGHEICYSLTDEKIAKIVDLLMEEE</sequence>
<protein>
    <submittedName>
        <fullName evidence="5">Winged helix-turn-helix transcriptional regulator</fullName>
    </submittedName>
</protein>
<dbReference type="InterPro" id="IPR051011">
    <property type="entry name" value="Metal_resp_trans_reg"/>
</dbReference>
<keyword evidence="2" id="KW-0238">DNA-binding</keyword>
<evidence type="ECO:0000256" key="2">
    <source>
        <dbReference type="ARBA" id="ARBA00023125"/>
    </source>
</evidence>
<dbReference type="Proteomes" id="UP000323337">
    <property type="component" value="Unassembled WGS sequence"/>
</dbReference>
<comment type="caution">
    <text evidence="5">The sequence shown here is derived from an EMBL/GenBank/DDBJ whole genome shotgun (WGS) entry which is preliminary data.</text>
</comment>